<evidence type="ECO:0000256" key="1">
    <source>
        <dbReference type="ARBA" id="ARBA00004141"/>
    </source>
</evidence>
<dbReference type="PANTHER" id="PTHR31806">
    <property type="entry name" value="PURINE-CYTOSINE PERMEASE FCY2-RELATED"/>
    <property type="match status" value="1"/>
</dbReference>
<evidence type="ECO:0000256" key="3">
    <source>
        <dbReference type="ARBA" id="ARBA00022448"/>
    </source>
</evidence>
<reference evidence="9" key="1">
    <citation type="submission" date="2022-10" db="EMBL/GenBank/DDBJ databases">
        <title>The complete genomes of actinobacterial strains from the NBC collection.</title>
        <authorList>
            <person name="Joergensen T.S."/>
            <person name="Alvarez Arevalo M."/>
            <person name="Sterndorff E.B."/>
            <person name="Faurdal D."/>
            <person name="Vuksanovic O."/>
            <person name="Mourched A.-S."/>
            <person name="Charusanti P."/>
            <person name="Shaw S."/>
            <person name="Blin K."/>
            <person name="Weber T."/>
        </authorList>
    </citation>
    <scope>NUCLEOTIDE SEQUENCE</scope>
    <source>
        <strain evidence="9">NBC_00093</strain>
    </source>
</reference>
<dbReference type="Gene3D" id="1.10.4160.10">
    <property type="entry name" value="Hydantoin permease"/>
    <property type="match status" value="1"/>
</dbReference>
<feature type="transmembrane region" description="Helical" evidence="8">
    <location>
        <begin position="408"/>
        <end position="430"/>
    </location>
</feature>
<feature type="transmembrane region" description="Helical" evidence="8">
    <location>
        <begin position="176"/>
        <end position="195"/>
    </location>
</feature>
<protein>
    <submittedName>
        <fullName evidence="9">Cytosine permease</fullName>
    </submittedName>
</protein>
<keyword evidence="3 7" id="KW-0813">Transport</keyword>
<dbReference type="Pfam" id="PF02133">
    <property type="entry name" value="Transp_cyt_pur"/>
    <property type="match status" value="1"/>
</dbReference>
<evidence type="ECO:0000256" key="8">
    <source>
        <dbReference type="SAM" id="Phobius"/>
    </source>
</evidence>
<evidence type="ECO:0000313" key="9">
    <source>
        <dbReference type="EMBL" id="WTT21919.1"/>
    </source>
</evidence>
<feature type="transmembrane region" description="Helical" evidence="8">
    <location>
        <begin position="336"/>
        <end position="355"/>
    </location>
</feature>
<feature type="transmembrane region" description="Helical" evidence="8">
    <location>
        <begin position="361"/>
        <end position="387"/>
    </location>
</feature>
<sequence>MAEATSELTTDQISEPPSTLGVEKRSIDWIPDAERHGKIWHQGPLWFLGNFQYFTIALGFVGPSMGLPLGPTVLALVLGLAVGTLFMAFHASQGPVLGLPQMIQSRAQFGFRGVVVVLFGTLLTYLGFNIADQVLLAQGLNGVFGWNADLVAAGTAVLAVLLAIYGHDWLHRVFRWLLYVSVPVMLVVTGGVLTGHAGGHDTGQHLTFSWVAFFAQFSAAAAYNIAYAPYVSDYSRYLPRTTSARSLIASVFLGASGSAVWLMALGAWLAVRLGASDGLVGLRDAGDHVLPGLGAAAAVLSALSLIATMGMNAYGGALTVLTGVDSFRRITPTRKARIVTILGLAVLWYTVASLISSNAVATVFTTITLMLYLLVPWTATNLIDFFVVRRGHYSVPDLFTPDGIYGAWSWRGLTAYAVGFAAEIPFMVLADLGGWQYTGPGARQLSGIDIAWVVGLVVTSLTYLVVTRSLRPSSVTGRTEWAEEDQQEATGIVMQTK</sequence>
<dbReference type="GO" id="GO:0022857">
    <property type="term" value="F:transmembrane transporter activity"/>
    <property type="evidence" value="ECO:0007669"/>
    <property type="project" value="InterPro"/>
</dbReference>
<evidence type="ECO:0000256" key="7">
    <source>
        <dbReference type="PIRNR" id="PIRNR002744"/>
    </source>
</evidence>
<gene>
    <name evidence="9" type="ORF">OHA22_43500</name>
</gene>
<evidence type="ECO:0000256" key="5">
    <source>
        <dbReference type="ARBA" id="ARBA00022989"/>
    </source>
</evidence>
<dbReference type="AlphaFoldDB" id="A0AAU2ADX4"/>
<feature type="transmembrane region" description="Helical" evidence="8">
    <location>
        <begin position="45"/>
        <end position="63"/>
    </location>
</feature>
<feature type="transmembrane region" description="Helical" evidence="8">
    <location>
        <begin position="109"/>
        <end position="131"/>
    </location>
</feature>
<evidence type="ECO:0000256" key="6">
    <source>
        <dbReference type="ARBA" id="ARBA00023136"/>
    </source>
</evidence>
<keyword evidence="5 8" id="KW-1133">Transmembrane helix</keyword>
<dbReference type="PANTHER" id="PTHR31806:SF1">
    <property type="entry name" value="PURINE-CYTOSINE PERMEASE FCY2-RELATED"/>
    <property type="match status" value="1"/>
</dbReference>
<dbReference type="InterPro" id="IPR001248">
    <property type="entry name" value="Pur-cyt_permease"/>
</dbReference>
<evidence type="ECO:0000256" key="2">
    <source>
        <dbReference type="ARBA" id="ARBA00008974"/>
    </source>
</evidence>
<dbReference type="GO" id="GO:0005886">
    <property type="term" value="C:plasma membrane"/>
    <property type="evidence" value="ECO:0007669"/>
    <property type="project" value="TreeGrafter"/>
</dbReference>
<feature type="transmembrane region" description="Helical" evidence="8">
    <location>
        <begin position="69"/>
        <end position="89"/>
    </location>
</feature>
<feature type="transmembrane region" description="Helical" evidence="8">
    <location>
        <begin position="143"/>
        <end position="164"/>
    </location>
</feature>
<dbReference type="EMBL" id="CP108222">
    <property type="protein sequence ID" value="WTT21919.1"/>
    <property type="molecule type" value="Genomic_DNA"/>
</dbReference>
<accession>A0AAU2ADX4</accession>
<keyword evidence="6 7" id="KW-0472">Membrane</keyword>
<feature type="transmembrane region" description="Helical" evidence="8">
    <location>
        <begin position="247"/>
        <end position="271"/>
    </location>
</feature>
<comment type="subcellular location">
    <subcellularLocation>
        <location evidence="1">Membrane</location>
        <topology evidence="1">Multi-pass membrane protein</topology>
    </subcellularLocation>
</comment>
<evidence type="ECO:0000256" key="4">
    <source>
        <dbReference type="ARBA" id="ARBA00022692"/>
    </source>
</evidence>
<organism evidence="9">
    <name type="scientific">Streptomyces sp. NBC_00093</name>
    <dbReference type="NCBI Taxonomy" id="2975649"/>
    <lineage>
        <taxon>Bacteria</taxon>
        <taxon>Bacillati</taxon>
        <taxon>Actinomycetota</taxon>
        <taxon>Actinomycetes</taxon>
        <taxon>Kitasatosporales</taxon>
        <taxon>Streptomycetaceae</taxon>
        <taxon>Streptomyces</taxon>
    </lineage>
</organism>
<keyword evidence="4 8" id="KW-0812">Transmembrane</keyword>
<dbReference type="InterPro" id="IPR026030">
    <property type="entry name" value="Pur-cyt_permease_Fcy2/21/22"/>
</dbReference>
<feature type="transmembrane region" description="Helical" evidence="8">
    <location>
        <begin position="291"/>
        <end position="324"/>
    </location>
</feature>
<feature type="transmembrane region" description="Helical" evidence="8">
    <location>
        <begin position="450"/>
        <end position="466"/>
    </location>
</feature>
<name>A0AAU2ADX4_9ACTN</name>
<feature type="transmembrane region" description="Helical" evidence="8">
    <location>
        <begin position="207"/>
        <end position="226"/>
    </location>
</feature>
<comment type="similarity">
    <text evidence="2 7">Belongs to the purine-cytosine permease (2.A.39) family.</text>
</comment>
<dbReference type="PIRSF" id="PIRSF002744">
    <property type="entry name" value="Pur-cyt_permease"/>
    <property type="match status" value="1"/>
</dbReference>
<proteinExistence type="inferred from homology"/>